<dbReference type="PANTHER" id="PTHR18929">
    <property type="entry name" value="PROTEIN DISULFIDE ISOMERASE"/>
    <property type="match status" value="1"/>
</dbReference>
<dbReference type="InterPro" id="IPR017937">
    <property type="entry name" value="Thioredoxin_CS"/>
</dbReference>
<evidence type="ECO:0000256" key="6">
    <source>
        <dbReference type="ARBA" id="ARBA00023284"/>
    </source>
</evidence>
<dbReference type="InterPro" id="IPR005788">
    <property type="entry name" value="PDI_thioredoxin-like_dom"/>
</dbReference>
<comment type="similarity">
    <text evidence="1 7">Belongs to the protein disulfide isomerase family.</text>
</comment>
<keyword evidence="6" id="KW-0676">Redox-active center</keyword>
<evidence type="ECO:0000256" key="10">
    <source>
        <dbReference type="SAM" id="SignalP"/>
    </source>
</evidence>
<keyword evidence="13" id="KW-1185">Reference proteome</keyword>
<dbReference type="Proteomes" id="UP001633002">
    <property type="component" value="Unassembled WGS sequence"/>
</dbReference>
<keyword evidence="9" id="KW-0472">Membrane</keyword>
<dbReference type="InterPro" id="IPR013766">
    <property type="entry name" value="Thioredoxin_domain"/>
</dbReference>
<keyword evidence="2 10" id="KW-0732">Signal</keyword>
<keyword evidence="4" id="KW-1015">Disulfide bond</keyword>
<name>A0ABD3HDP3_9MARC</name>
<evidence type="ECO:0000313" key="13">
    <source>
        <dbReference type="Proteomes" id="UP001633002"/>
    </source>
</evidence>
<dbReference type="PANTHER" id="PTHR18929:SF218">
    <property type="entry name" value="PROTEIN DISULFIDE-ISOMERASE 5-2"/>
    <property type="match status" value="1"/>
</dbReference>
<evidence type="ECO:0000256" key="4">
    <source>
        <dbReference type="ARBA" id="ARBA00023157"/>
    </source>
</evidence>
<gene>
    <name evidence="12" type="ORF">R1sor_014943</name>
</gene>
<evidence type="ECO:0000313" key="12">
    <source>
        <dbReference type="EMBL" id="KAL3688634.1"/>
    </source>
</evidence>
<dbReference type="FunFam" id="3.40.30.10:FF:000107">
    <property type="entry name" value="Protein disulfide-isomerase 5-2"/>
    <property type="match status" value="1"/>
</dbReference>
<dbReference type="CDD" id="cd02981">
    <property type="entry name" value="PDI_b_family"/>
    <property type="match status" value="1"/>
</dbReference>
<keyword evidence="9" id="KW-1133">Transmembrane helix</keyword>
<dbReference type="PRINTS" id="PR00421">
    <property type="entry name" value="THIOREDOXIN"/>
</dbReference>
<evidence type="ECO:0000256" key="5">
    <source>
        <dbReference type="ARBA" id="ARBA00023235"/>
    </source>
</evidence>
<dbReference type="EMBL" id="JBJQOH010000004">
    <property type="protein sequence ID" value="KAL3688634.1"/>
    <property type="molecule type" value="Genomic_DNA"/>
</dbReference>
<dbReference type="CDD" id="cd02961">
    <property type="entry name" value="PDI_a_family"/>
    <property type="match status" value="1"/>
</dbReference>
<dbReference type="SUPFAM" id="SSF52833">
    <property type="entry name" value="Thioredoxin-like"/>
    <property type="match status" value="3"/>
</dbReference>
<evidence type="ECO:0000259" key="11">
    <source>
        <dbReference type="PROSITE" id="PS51352"/>
    </source>
</evidence>
<evidence type="ECO:0000256" key="9">
    <source>
        <dbReference type="SAM" id="Phobius"/>
    </source>
</evidence>
<sequence>MGFWNSRKAFPTVLLQLLLQVWTIIFCSAADKSRSYVLDLTPDTFPAAITKHSMLLVEFYAPWCGHCKRLAPEYERAAQLLAETSPYVKLAKIDADKHKSVLSKYDIQGFPTLRLFLNGVPEPEYEGSRNSDALVSYVRRATAPDISSLSSEAEVDSFQKNVSDSSPIFLGFGLTESVLKEPATKFRKKAWFAVVQDVSDDLMVKFDFDKTPALVVTHPEADERAVYYGPFRGADLEQFVQQNLLPLVTKMSSETLKHLREDGRPIVLGIYSGRHPESASHFMKMLKAASPANRDFVFSHVDAAIWPAFVKPFGVDKRTILPTVVIWNGLAEYSAHEDEEAFIARDAQTQITKFLQDFKANKIKRIKLKEPSFLEKAKEIIWGLPTVYMLVTIFILVWLLQGCAWKEIIRDGSMDEQQQRERLRRSDLEGDLGSDRGSRDSAEPLVVSRKGSCGGCK</sequence>
<keyword evidence="3" id="KW-0677">Repeat</keyword>
<dbReference type="PROSITE" id="PS51352">
    <property type="entry name" value="THIOREDOXIN_2"/>
    <property type="match status" value="1"/>
</dbReference>
<dbReference type="GO" id="GO:0016853">
    <property type="term" value="F:isomerase activity"/>
    <property type="evidence" value="ECO:0007669"/>
    <property type="project" value="UniProtKB-KW"/>
</dbReference>
<feature type="signal peptide" evidence="10">
    <location>
        <begin position="1"/>
        <end position="29"/>
    </location>
</feature>
<dbReference type="Pfam" id="PF00085">
    <property type="entry name" value="Thioredoxin"/>
    <property type="match status" value="1"/>
</dbReference>
<keyword evidence="9" id="KW-0812">Transmembrane</keyword>
<accession>A0ABD3HDP3</accession>
<evidence type="ECO:0000256" key="7">
    <source>
        <dbReference type="RuleBase" id="RU004208"/>
    </source>
</evidence>
<reference evidence="12 13" key="1">
    <citation type="submission" date="2024-09" db="EMBL/GenBank/DDBJ databases">
        <title>Chromosome-scale assembly of Riccia sorocarpa.</title>
        <authorList>
            <person name="Paukszto L."/>
        </authorList>
    </citation>
    <scope>NUCLEOTIDE SEQUENCE [LARGE SCALE GENOMIC DNA]</scope>
    <source>
        <strain evidence="12">LP-2024</strain>
        <tissue evidence="12">Aerial parts of the thallus</tissue>
    </source>
</reference>
<feature type="region of interest" description="Disordered" evidence="8">
    <location>
        <begin position="419"/>
        <end position="457"/>
    </location>
</feature>
<evidence type="ECO:0000256" key="2">
    <source>
        <dbReference type="ARBA" id="ARBA00022729"/>
    </source>
</evidence>
<protein>
    <recommendedName>
        <fullName evidence="11">Thioredoxin domain-containing protein</fullName>
    </recommendedName>
</protein>
<proteinExistence type="inferred from homology"/>
<evidence type="ECO:0000256" key="3">
    <source>
        <dbReference type="ARBA" id="ARBA00022737"/>
    </source>
</evidence>
<dbReference type="PROSITE" id="PS00194">
    <property type="entry name" value="THIOREDOXIN_1"/>
    <property type="match status" value="1"/>
</dbReference>
<dbReference type="AlphaFoldDB" id="A0ABD3HDP3"/>
<comment type="caution">
    <text evidence="12">The sequence shown here is derived from an EMBL/GenBank/DDBJ whole genome shotgun (WGS) entry which is preliminary data.</text>
</comment>
<dbReference type="Gene3D" id="3.40.30.10">
    <property type="entry name" value="Glutaredoxin"/>
    <property type="match status" value="2"/>
</dbReference>
<dbReference type="NCBIfam" id="TIGR01126">
    <property type="entry name" value="pdi_dom"/>
    <property type="match status" value="1"/>
</dbReference>
<keyword evidence="5" id="KW-0413">Isomerase</keyword>
<evidence type="ECO:0000256" key="8">
    <source>
        <dbReference type="SAM" id="MobiDB-lite"/>
    </source>
</evidence>
<organism evidence="12 13">
    <name type="scientific">Riccia sorocarpa</name>
    <dbReference type="NCBI Taxonomy" id="122646"/>
    <lineage>
        <taxon>Eukaryota</taxon>
        <taxon>Viridiplantae</taxon>
        <taxon>Streptophyta</taxon>
        <taxon>Embryophyta</taxon>
        <taxon>Marchantiophyta</taxon>
        <taxon>Marchantiopsida</taxon>
        <taxon>Marchantiidae</taxon>
        <taxon>Marchantiales</taxon>
        <taxon>Ricciaceae</taxon>
        <taxon>Riccia</taxon>
    </lineage>
</organism>
<feature type="compositionally biased region" description="Basic and acidic residues" evidence="8">
    <location>
        <begin position="419"/>
        <end position="442"/>
    </location>
</feature>
<dbReference type="Pfam" id="PF13848">
    <property type="entry name" value="Thioredoxin_6"/>
    <property type="match status" value="1"/>
</dbReference>
<dbReference type="InterPro" id="IPR036249">
    <property type="entry name" value="Thioredoxin-like_sf"/>
</dbReference>
<feature type="domain" description="Thioredoxin" evidence="11">
    <location>
        <begin position="15"/>
        <end position="143"/>
    </location>
</feature>
<feature type="chain" id="PRO_5044760076" description="Thioredoxin domain-containing protein" evidence="10">
    <location>
        <begin position="30"/>
        <end position="457"/>
    </location>
</feature>
<evidence type="ECO:0000256" key="1">
    <source>
        <dbReference type="ARBA" id="ARBA00006347"/>
    </source>
</evidence>
<feature type="transmembrane region" description="Helical" evidence="9">
    <location>
        <begin position="380"/>
        <end position="400"/>
    </location>
</feature>